<dbReference type="STRING" id="1121325.SAMN04515677_11273"/>
<organism evidence="1 2">
    <name type="scientific">Romboutsia lituseburensis DSM 797</name>
    <dbReference type="NCBI Taxonomy" id="1121325"/>
    <lineage>
        <taxon>Bacteria</taxon>
        <taxon>Bacillati</taxon>
        <taxon>Bacillota</taxon>
        <taxon>Clostridia</taxon>
        <taxon>Peptostreptococcales</taxon>
        <taxon>Peptostreptococcaceae</taxon>
        <taxon>Romboutsia</taxon>
    </lineage>
</organism>
<dbReference type="AlphaFoldDB" id="A0A1G9TE26"/>
<name>A0A1G9TE26_9FIRM</name>
<gene>
    <name evidence="1" type="ORF">SAMN04515677_11273</name>
</gene>
<evidence type="ECO:0000313" key="1">
    <source>
        <dbReference type="EMBL" id="SDM45893.1"/>
    </source>
</evidence>
<evidence type="ECO:0000313" key="2">
    <source>
        <dbReference type="Proteomes" id="UP000199068"/>
    </source>
</evidence>
<sequence length="111" mass="13601">MDLKKAIDLFYVDEIYDIYWITENTLGEISSEDDFYINNTYFYLLNLYYLHLDKKNYKEVAYLSYLISYYLFIIETPFGSELIAQKYAEYAIKYDDCKKYREWLIYVKQGN</sequence>
<dbReference type="RefSeq" id="WP_092727558.1">
    <property type="nucleotide sequence ID" value="NZ_FNGW01000012.1"/>
</dbReference>
<reference evidence="1 2" key="1">
    <citation type="submission" date="2016-10" db="EMBL/GenBank/DDBJ databases">
        <authorList>
            <person name="de Groot N.N."/>
        </authorList>
    </citation>
    <scope>NUCLEOTIDE SEQUENCE [LARGE SCALE GENOMIC DNA]</scope>
    <source>
        <strain evidence="1 2">DSM 797</strain>
    </source>
</reference>
<accession>A0A1G9TE26</accession>
<keyword evidence="2" id="KW-1185">Reference proteome</keyword>
<dbReference type="Proteomes" id="UP000199068">
    <property type="component" value="Unassembled WGS sequence"/>
</dbReference>
<proteinExistence type="predicted"/>
<dbReference type="EMBL" id="FNGW01000012">
    <property type="protein sequence ID" value="SDM45893.1"/>
    <property type="molecule type" value="Genomic_DNA"/>
</dbReference>
<protein>
    <submittedName>
        <fullName evidence="1">Uncharacterized protein</fullName>
    </submittedName>
</protein>